<gene>
    <name evidence="1" type="ORF">HYPSUDRAFT_719496</name>
</gene>
<proteinExistence type="predicted"/>
<keyword evidence="2" id="KW-1185">Reference proteome</keyword>
<reference evidence="2" key="1">
    <citation type="submission" date="2014-04" db="EMBL/GenBank/DDBJ databases">
        <title>Evolutionary Origins and Diversification of the Mycorrhizal Mutualists.</title>
        <authorList>
            <consortium name="DOE Joint Genome Institute"/>
            <consortium name="Mycorrhizal Genomics Consortium"/>
            <person name="Kohler A."/>
            <person name="Kuo A."/>
            <person name="Nagy L.G."/>
            <person name="Floudas D."/>
            <person name="Copeland A."/>
            <person name="Barry K.W."/>
            <person name="Cichocki N."/>
            <person name="Veneault-Fourrey C."/>
            <person name="LaButti K."/>
            <person name="Lindquist E.A."/>
            <person name="Lipzen A."/>
            <person name="Lundell T."/>
            <person name="Morin E."/>
            <person name="Murat C."/>
            <person name="Riley R."/>
            <person name="Ohm R."/>
            <person name="Sun H."/>
            <person name="Tunlid A."/>
            <person name="Henrissat B."/>
            <person name="Grigoriev I.V."/>
            <person name="Hibbett D.S."/>
            <person name="Martin F."/>
        </authorList>
    </citation>
    <scope>NUCLEOTIDE SEQUENCE [LARGE SCALE GENOMIC DNA]</scope>
    <source>
        <strain evidence="2">FD-334 SS-4</strain>
    </source>
</reference>
<evidence type="ECO:0000313" key="2">
    <source>
        <dbReference type="Proteomes" id="UP000054270"/>
    </source>
</evidence>
<organism evidence="1 2">
    <name type="scientific">Hypholoma sublateritium (strain FD-334 SS-4)</name>
    <dbReference type="NCBI Taxonomy" id="945553"/>
    <lineage>
        <taxon>Eukaryota</taxon>
        <taxon>Fungi</taxon>
        <taxon>Dikarya</taxon>
        <taxon>Basidiomycota</taxon>
        <taxon>Agaricomycotina</taxon>
        <taxon>Agaricomycetes</taxon>
        <taxon>Agaricomycetidae</taxon>
        <taxon>Agaricales</taxon>
        <taxon>Agaricineae</taxon>
        <taxon>Strophariaceae</taxon>
        <taxon>Hypholoma</taxon>
    </lineage>
</organism>
<sequence>MSFPVINYRLSRLSSPIPFSPPTPGQVWRWGNTSFPYFLFPRCREGTYGIHLLLVICARRRNIFGHFNSFRSCRRFIYAATALPQYQTHATLLYRTTSPMAVEQRGPNNMIPFLVDRKYIVHCYSLTMR</sequence>
<evidence type="ECO:0000313" key="1">
    <source>
        <dbReference type="EMBL" id="KJA28632.1"/>
    </source>
</evidence>
<dbReference type="Proteomes" id="UP000054270">
    <property type="component" value="Unassembled WGS sequence"/>
</dbReference>
<dbReference type="AlphaFoldDB" id="A0A0D2LL76"/>
<dbReference type="EMBL" id="KN817521">
    <property type="protein sequence ID" value="KJA28632.1"/>
    <property type="molecule type" value="Genomic_DNA"/>
</dbReference>
<name>A0A0D2LL76_HYPSF</name>
<protein>
    <submittedName>
        <fullName evidence="1">Uncharacterized protein</fullName>
    </submittedName>
</protein>
<accession>A0A0D2LL76</accession>